<protein>
    <recommendedName>
        <fullName evidence="4">J domain-containing protein</fullName>
    </recommendedName>
</protein>
<evidence type="ECO:0000256" key="1">
    <source>
        <dbReference type="ARBA" id="ARBA00023186"/>
    </source>
</evidence>
<dbReference type="OrthoDB" id="10250354at2759"/>
<gene>
    <name evidence="5" type="ORF">CDD82_4643</name>
</gene>
<reference evidence="5 6" key="1">
    <citation type="submission" date="2017-06" db="EMBL/GenBank/DDBJ databases">
        <title>Ant-infecting Ophiocordyceps genomes reveal a high diversity of potential behavioral manipulation genes and a possible major role for enterotoxins.</title>
        <authorList>
            <person name="De Bekker C."/>
            <person name="Evans H.C."/>
            <person name="Brachmann A."/>
            <person name="Hughes D.P."/>
        </authorList>
    </citation>
    <scope>NUCLEOTIDE SEQUENCE [LARGE SCALE GENOMIC DNA]</scope>
    <source>
        <strain evidence="5 6">1348a</strain>
    </source>
</reference>
<organism evidence="5 6">
    <name type="scientific">Ophiocordyceps australis</name>
    <dbReference type="NCBI Taxonomy" id="1399860"/>
    <lineage>
        <taxon>Eukaryota</taxon>
        <taxon>Fungi</taxon>
        <taxon>Dikarya</taxon>
        <taxon>Ascomycota</taxon>
        <taxon>Pezizomycotina</taxon>
        <taxon>Sordariomycetes</taxon>
        <taxon>Hypocreomycetidae</taxon>
        <taxon>Hypocreales</taxon>
        <taxon>Ophiocordycipitaceae</taxon>
        <taxon>Ophiocordyceps</taxon>
    </lineage>
</organism>
<feature type="compositionally biased region" description="Basic and acidic residues" evidence="2">
    <location>
        <begin position="149"/>
        <end position="159"/>
    </location>
</feature>
<feature type="transmembrane region" description="Helical" evidence="3">
    <location>
        <begin position="242"/>
        <end position="266"/>
    </location>
</feature>
<dbReference type="InterPro" id="IPR036869">
    <property type="entry name" value="J_dom_sf"/>
</dbReference>
<sequence length="278" mass="31058">MRPRLAATLVAHRPFFSRLLHASPTHLNAGPDHYKRLQLPRDASSADIKRAFYKLSKVHHPDVNPSDSSAADTFSRISESYSILSNPSSRAAYDRHLGLEKHQPQSHARNPSYSSTAGGRPASGLSRRRASFRGPPPSFYRSGGWGAHADARRRAHDESTGFANDSSSWPSSTPPPHGNPNAHHPGMGPGSSPFHHADEADTPHFDFASHTRTHRRQDHWRSQRSRRTLDDDSIKFEPQTGLGVHFLIVTGILTTSFIAHAIYLQYMRSTRHSNNRNY</sequence>
<dbReference type="InterPro" id="IPR001623">
    <property type="entry name" value="DnaJ_domain"/>
</dbReference>
<proteinExistence type="predicted"/>
<feature type="compositionally biased region" description="Basic residues" evidence="2">
    <location>
        <begin position="211"/>
        <end position="226"/>
    </location>
</feature>
<name>A0A2C5Z4R7_9HYPO</name>
<keyword evidence="3" id="KW-1133">Transmembrane helix</keyword>
<comment type="caution">
    <text evidence="5">The sequence shown here is derived from an EMBL/GenBank/DDBJ whole genome shotgun (WGS) entry which is preliminary data.</text>
</comment>
<dbReference type="SUPFAM" id="SSF46565">
    <property type="entry name" value="Chaperone J-domain"/>
    <property type="match status" value="1"/>
</dbReference>
<dbReference type="Pfam" id="PF00226">
    <property type="entry name" value="DnaJ"/>
    <property type="match status" value="1"/>
</dbReference>
<dbReference type="PROSITE" id="PS50076">
    <property type="entry name" value="DNAJ_2"/>
    <property type="match status" value="1"/>
</dbReference>
<keyword evidence="1" id="KW-0143">Chaperone</keyword>
<accession>A0A2C5Z4R7</accession>
<dbReference type="SMART" id="SM00271">
    <property type="entry name" value="DnaJ"/>
    <property type="match status" value="1"/>
</dbReference>
<dbReference type="PRINTS" id="PR00625">
    <property type="entry name" value="JDOMAIN"/>
</dbReference>
<dbReference type="PANTHER" id="PTHR44145">
    <property type="entry name" value="DNAJ HOMOLOG SUBFAMILY A MEMBER 3, MITOCHONDRIAL"/>
    <property type="match status" value="1"/>
</dbReference>
<dbReference type="InterPro" id="IPR051938">
    <property type="entry name" value="Apopto_cytoskel_mod"/>
</dbReference>
<dbReference type="EMBL" id="NJEU01000398">
    <property type="protein sequence ID" value="PHH74986.1"/>
    <property type="molecule type" value="Genomic_DNA"/>
</dbReference>
<evidence type="ECO:0000256" key="3">
    <source>
        <dbReference type="SAM" id="Phobius"/>
    </source>
</evidence>
<dbReference type="AlphaFoldDB" id="A0A2C5Z4R7"/>
<evidence type="ECO:0000313" key="5">
    <source>
        <dbReference type="EMBL" id="PHH74986.1"/>
    </source>
</evidence>
<feature type="domain" description="J" evidence="4">
    <location>
        <begin position="32"/>
        <end position="97"/>
    </location>
</feature>
<evidence type="ECO:0000313" key="6">
    <source>
        <dbReference type="Proteomes" id="UP000224854"/>
    </source>
</evidence>
<dbReference type="PANTHER" id="PTHR44145:SF3">
    <property type="entry name" value="DNAJ HOMOLOG SUBFAMILY A MEMBER 3, MITOCHONDRIAL"/>
    <property type="match status" value="1"/>
</dbReference>
<feature type="compositionally biased region" description="Polar residues" evidence="2">
    <location>
        <begin position="105"/>
        <end position="117"/>
    </location>
</feature>
<dbReference type="PROSITE" id="PS00636">
    <property type="entry name" value="DNAJ_1"/>
    <property type="match status" value="1"/>
</dbReference>
<keyword evidence="3" id="KW-0472">Membrane</keyword>
<dbReference type="Proteomes" id="UP000224854">
    <property type="component" value="Unassembled WGS sequence"/>
</dbReference>
<feature type="compositionally biased region" description="Basic and acidic residues" evidence="2">
    <location>
        <begin position="195"/>
        <end position="209"/>
    </location>
</feature>
<dbReference type="Gene3D" id="1.10.287.110">
    <property type="entry name" value="DnaJ domain"/>
    <property type="match status" value="1"/>
</dbReference>
<keyword evidence="6" id="KW-1185">Reference proteome</keyword>
<dbReference type="InterPro" id="IPR018253">
    <property type="entry name" value="DnaJ_domain_CS"/>
</dbReference>
<keyword evidence="3" id="KW-0812">Transmembrane</keyword>
<evidence type="ECO:0000259" key="4">
    <source>
        <dbReference type="PROSITE" id="PS50076"/>
    </source>
</evidence>
<feature type="region of interest" description="Disordered" evidence="2">
    <location>
        <begin position="99"/>
        <end position="232"/>
    </location>
</feature>
<evidence type="ECO:0000256" key="2">
    <source>
        <dbReference type="SAM" id="MobiDB-lite"/>
    </source>
</evidence>
<dbReference type="CDD" id="cd06257">
    <property type="entry name" value="DnaJ"/>
    <property type="match status" value="1"/>
</dbReference>